<dbReference type="InterPro" id="IPR045584">
    <property type="entry name" value="Pilin-like"/>
</dbReference>
<keyword evidence="10" id="KW-0998">Cell outer membrane</keyword>
<protein>
    <submittedName>
        <fullName evidence="14">Adhesin</fullName>
    </submittedName>
</protein>
<evidence type="ECO:0000256" key="8">
    <source>
        <dbReference type="ARBA" id="ARBA00022927"/>
    </source>
</evidence>
<dbReference type="InterPro" id="IPR008640">
    <property type="entry name" value="Adhesin_Head_dom"/>
</dbReference>
<evidence type="ECO:0000259" key="11">
    <source>
        <dbReference type="Pfam" id="PF03895"/>
    </source>
</evidence>
<dbReference type="GO" id="GO:0009279">
    <property type="term" value="C:cell outer membrane"/>
    <property type="evidence" value="ECO:0007669"/>
    <property type="project" value="UniProtKB-SubCell"/>
</dbReference>
<evidence type="ECO:0000259" key="13">
    <source>
        <dbReference type="Pfam" id="PF05662"/>
    </source>
</evidence>
<keyword evidence="4" id="KW-0813">Transport</keyword>
<feature type="domain" description="Trimeric autotransporter adhesin YadA-like head" evidence="12">
    <location>
        <begin position="18"/>
        <end position="44"/>
    </location>
</feature>
<dbReference type="EMBL" id="CP017561">
    <property type="protein sequence ID" value="APA87110.1"/>
    <property type="molecule type" value="Genomic_DNA"/>
</dbReference>
<accession>A0A1I9YLC7</accession>
<dbReference type="GO" id="GO:0009986">
    <property type="term" value="C:cell surface"/>
    <property type="evidence" value="ECO:0007669"/>
    <property type="project" value="UniProtKB-SubCell"/>
</dbReference>
<evidence type="ECO:0000256" key="9">
    <source>
        <dbReference type="ARBA" id="ARBA00023136"/>
    </source>
</evidence>
<evidence type="ECO:0000256" key="1">
    <source>
        <dbReference type="ARBA" id="ARBA00004241"/>
    </source>
</evidence>
<keyword evidence="5" id="KW-1134">Transmembrane beta strand</keyword>
<dbReference type="SUPFAM" id="SSF54523">
    <property type="entry name" value="Pili subunits"/>
    <property type="match status" value="1"/>
</dbReference>
<keyword evidence="7" id="KW-0732">Signal</keyword>
<keyword evidence="9" id="KW-0472">Membrane</keyword>
<name>A0A1I9YLC7_9BURK</name>
<dbReference type="Pfam" id="PF05662">
    <property type="entry name" value="YadA_stalk"/>
    <property type="match status" value="1"/>
</dbReference>
<dbReference type="SUPFAM" id="SSF101967">
    <property type="entry name" value="Adhesin YadA, collagen-binding domain"/>
    <property type="match status" value="1"/>
</dbReference>
<evidence type="ECO:0000313" key="14">
    <source>
        <dbReference type="EMBL" id="APA87110.1"/>
    </source>
</evidence>
<dbReference type="InterPro" id="IPR005594">
    <property type="entry name" value="YadA_C"/>
</dbReference>
<evidence type="ECO:0000256" key="5">
    <source>
        <dbReference type="ARBA" id="ARBA00022452"/>
    </source>
</evidence>
<gene>
    <name evidence="14" type="ORF">BJG93_14775</name>
</gene>
<dbReference type="STRING" id="754502.BJG93_14775"/>
<keyword evidence="6" id="KW-0812">Transmembrane</keyword>
<dbReference type="GO" id="GO:0015031">
    <property type="term" value="P:protein transport"/>
    <property type="evidence" value="ECO:0007669"/>
    <property type="project" value="UniProtKB-KW"/>
</dbReference>
<evidence type="ECO:0000256" key="10">
    <source>
        <dbReference type="ARBA" id="ARBA00023237"/>
    </source>
</evidence>
<evidence type="ECO:0000256" key="7">
    <source>
        <dbReference type="ARBA" id="ARBA00022729"/>
    </source>
</evidence>
<feature type="domain" description="Trimeric autotransporter adhesin YadA-like head" evidence="12">
    <location>
        <begin position="88"/>
        <end position="112"/>
    </location>
</feature>
<evidence type="ECO:0000256" key="3">
    <source>
        <dbReference type="ARBA" id="ARBA00005848"/>
    </source>
</evidence>
<keyword evidence="8" id="KW-0653">Protein transport</keyword>
<feature type="domain" description="Trimeric autotransporter adhesin YadA-like head" evidence="12">
    <location>
        <begin position="60"/>
        <end position="86"/>
    </location>
</feature>
<evidence type="ECO:0000256" key="4">
    <source>
        <dbReference type="ARBA" id="ARBA00022448"/>
    </source>
</evidence>
<dbReference type="InterPro" id="IPR008635">
    <property type="entry name" value="Coiled_stalk_dom"/>
</dbReference>
<evidence type="ECO:0000256" key="2">
    <source>
        <dbReference type="ARBA" id="ARBA00004442"/>
    </source>
</evidence>
<sequence>MSINDDGVQGGNYNNDGATGFNAVAVGANATAGGANASAYGDKANAAGSAATALGYNANATGTNTTAVGVGSTASGTNATALGAGAVASAPNSVALGTNSVASEANTVSIGSEGNERRLTNVAPGVNPTDGVNMSQLQGVQNSLNNSINTVARKAYGGIAAATALTMIPDVDQGKTLAVGIGGAGYQGYGATAIGFTARITNNLKVRGGVGISSAGTSYGAGVSYQW</sequence>
<dbReference type="Pfam" id="PF03895">
    <property type="entry name" value="YadA_anchor"/>
    <property type="match status" value="1"/>
</dbReference>
<dbReference type="InterPro" id="IPR011049">
    <property type="entry name" value="Serralysin-like_metalloprot_C"/>
</dbReference>
<evidence type="ECO:0000256" key="6">
    <source>
        <dbReference type="ARBA" id="ARBA00022692"/>
    </source>
</evidence>
<comment type="subcellular location">
    <subcellularLocation>
        <location evidence="2">Cell outer membrane</location>
    </subcellularLocation>
    <subcellularLocation>
        <location evidence="1">Cell surface</location>
    </subcellularLocation>
</comment>
<organism evidence="14">
    <name type="scientific">Paraburkholderia sprentiae WSM5005</name>
    <dbReference type="NCBI Taxonomy" id="754502"/>
    <lineage>
        <taxon>Bacteria</taxon>
        <taxon>Pseudomonadati</taxon>
        <taxon>Pseudomonadota</taxon>
        <taxon>Betaproteobacteria</taxon>
        <taxon>Burkholderiales</taxon>
        <taxon>Burkholderiaceae</taxon>
        <taxon>Paraburkholderia</taxon>
    </lineage>
</organism>
<feature type="domain" description="Trimeric autotransporter adhesin YadA-like stalk" evidence="13">
    <location>
        <begin position="118"/>
        <end position="154"/>
    </location>
</feature>
<dbReference type="Gene3D" id="2.150.10.10">
    <property type="entry name" value="Serralysin-like metalloprotease, C-terminal"/>
    <property type="match status" value="1"/>
</dbReference>
<dbReference type="Gene3D" id="3.30.1300.30">
    <property type="entry name" value="GSPII I/J protein-like"/>
    <property type="match status" value="1"/>
</dbReference>
<evidence type="ECO:0000259" key="12">
    <source>
        <dbReference type="Pfam" id="PF05658"/>
    </source>
</evidence>
<comment type="similarity">
    <text evidence="3">Belongs to the autotransporter-2 (AT-2) (TC 1.B.40) family.</text>
</comment>
<dbReference type="Pfam" id="PF05658">
    <property type="entry name" value="YadA_head"/>
    <property type="match status" value="3"/>
</dbReference>
<dbReference type="AlphaFoldDB" id="A0A1I9YLC7"/>
<proteinExistence type="inferred from homology"/>
<reference evidence="14" key="1">
    <citation type="submission" date="2016-09" db="EMBL/GenBank/DDBJ databases">
        <title>The Complete Genome of Burkholderia sprentiae wsm5005.</title>
        <authorList>
            <person name="De Meyer S."/>
            <person name="Wang P."/>
            <person name="Terpolilli J."/>
        </authorList>
    </citation>
    <scope>NUCLEOTIDE SEQUENCE [LARGE SCALE GENOMIC DNA]</scope>
    <source>
        <strain evidence="14">WSM5005</strain>
    </source>
</reference>
<feature type="domain" description="Trimeric autotransporter adhesin YadA-like C-terminal membrane anchor" evidence="11">
    <location>
        <begin position="169"/>
        <end position="227"/>
    </location>
</feature>